<keyword evidence="2" id="KW-1185">Reference proteome</keyword>
<sequence>MSALQRLAQELRTEGGILAGTVADEGGPQPHGDAVAPKGEDYPLLVEAIREGYLQHYGAGRVVQPADPDLALLAGDRLYALGLERLAALGDLAAVAELADVIALCAQAHAEGDPERAEAIWAAGARAVAAGPSPDHEAAKRQWRGA</sequence>
<organism evidence="1 2">
    <name type="scientific">Solirubrobacter deserti</name>
    <dbReference type="NCBI Taxonomy" id="2282478"/>
    <lineage>
        <taxon>Bacteria</taxon>
        <taxon>Bacillati</taxon>
        <taxon>Actinomycetota</taxon>
        <taxon>Thermoleophilia</taxon>
        <taxon>Solirubrobacterales</taxon>
        <taxon>Solirubrobacteraceae</taxon>
        <taxon>Solirubrobacter</taxon>
    </lineage>
</organism>
<dbReference type="Proteomes" id="UP001147700">
    <property type="component" value="Unassembled WGS sequence"/>
</dbReference>
<name>A0ABT4RC39_9ACTN</name>
<evidence type="ECO:0000313" key="1">
    <source>
        <dbReference type="EMBL" id="MDA0136098.1"/>
    </source>
</evidence>
<comment type="caution">
    <text evidence="1">The sequence shown here is derived from an EMBL/GenBank/DDBJ whole genome shotgun (WGS) entry which is preliminary data.</text>
</comment>
<dbReference type="EMBL" id="JAPCID010000001">
    <property type="protein sequence ID" value="MDA0136098.1"/>
    <property type="molecule type" value="Genomic_DNA"/>
</dbReference>
<protein>
    <submittedName>
        <fullName evidence="1">Uncharacterized protein</fullName>
    </submittedName>
</protein>
<evidence type="ECO:0000313" key="2">
    <source>
        <dbReference type="Proteomes" id="UP001147700"/>
    </source>
</evidence>
<accession>A0ABT4RC39</accession>
<proteinExistence type="predicted"/>
<gene>
    <name evidence="1" type="ORF">OJ962_01210</name>
</gene>
<dbReference type="RefSeq" id="WP_202954624.1">
    <property type="nucleotide sequence ID" value="NZ_JAPCID010000001.1"/>
</dbReference>
<reference evidence="1" key="1">
    <citation type="submission" date="2022-10" db="EMBL/GenBank/DDBJ databases">
        <title>The WGS of Solirubrobacter sp. CPCC 204708.</title>
        <authorList>
            <person name="Jiang Z."/>
        </authorList>
    </citation>
    <scope>NUCLEOTIDE SEQUENCE</scope>
    <source>
        <strain evidence="1">CPCC 204708</strain>
    </source>
</reference>